<dbReference type="Proteomes" id="UP000028999">
    <property type="component" value="Unassembled WGS sequence"/>
</dbReference>
<evidence type="ECO:0000313" key="2">
    <source>
        <dbReference type="Proteomes" id="UP000028999"/>
    </source>
</evidence>
<reference evidence="1 2" key="1">
    <citation type="journal article" date="2014" name="Science">
        <title>Plant genetics. Early allopolyploid evolution in the post-Neolithic Brassica napus oilseed genome.</title>
        <authorList>
            <person name="Chalhoub B."/>
            <person name="Denoeud F."/>
            <person name="Liu S."/>
            <person name="Parkin I.A."/>
            <person name="Tang H."/>
            <person name="Wang X."/>
            <person name="Chiquet J."/>
            <person name="Belcram H."/>
            <person name="Tong C."/>
            <person name="Samans B."/>
            <person name="Correa M."/>
            <person name="Da Silva C."/>
            <person name="Just J."/>
            <person name="Falentin C."/>
            <person name="Koh C.S."/>
            <person name="Le Clainche I."/>
            <person name="Bernard M."/>
            <person name="Bento P."/>
            <person name="Noel B."/>
            <person name="Labadie K."/>
            <person name="Alberti A."/>
            <person name="Charles M."/>
            <person name="Arnaud D."/>
            <person name="Guo H."/>
            <person name="Daviaud C."/>
            <person name="Alamery S."/>
            <person name="Jabbari K."/>
            <person name="Zhao M."/>
            <person name="Edger P.P."/>
            <person name="Chelaifa H."/>
            <person name="Tack D."/>
            <person name="Lassalle G."/>
            <person name="Mestiri I."/>
            <person name="Schnel N."/>
            <person name="Le Paslier M.C."/>
            <person name="Fan G."/>
            <person name="Renault V."/>
            <person name="Bayer P.E."/>
            <person name="Golicz A.A."/>
            <person name="Manoli S."/>
            <person name="Lee T.H."/>
            <person name="Thi V.H."/>
            <person name="Chalabi S."/>
            <person name="Hu Q."/>
            <person name="Fan C."/>
            <person name="Tollenaere R."/>
            <person name="Lu Y."/>
            <person name="Battail C."/>
            <person name="Shen J."/>
            <person name="Sidebottom C.H."/>
            <person name="Wang X."/>
            <person name="Canaguier A."/>
            <person name="Chauveau A."/>
            <person name="Berard A."/>
            <person name="Deniot G."/>
            <person name="Guan M."/>
            <person name="Liu Z."/>
            <person name="Sun F."/>
            <person name="Lim Y.P."/>
            <person name="Lyons E."/>
            <person name="Town C.D."/>
            <person name="Bancroft I."/>
            <person name="Wang X."/>
            <person name="Meng J."/>
            <person name="Ma J."/>
            <person name="Pires J.C."/>
            <person name="King G.J."/>
            <person name="Brunel D."/>
            <person name="Delourme R."/>
            <person name="Renard M."/>
            <person name="Aury J.M."/>
            <person name="Adams K.L."/>
            <person name="Batley J."/>
            <person name="Snowdon R.J."/>
            <person name="Tost J."/>
            <person name="Edwards D."/>
            <person name="Zhou Y."/>
            <person name="Hua W."/>
            <person name="Sharpe A.G."/>
            <person name="Paterson A.H."/>
            <person name="Guan C."/>
            <person name="Wincker P."/>
        </authorList>
    </citation>
    <scope>NUCLEOTIDE SEQUENCE [LARGE SCALE GENOMIC DNA]</scope>
    <source>
        <strain evidence="2">cv. Darmor-bzh</strain>
    </source>
</reference>
<dbReference type="Gramene" id="CDY43186">
    <property type="protein sequence ID" value="CDY43186"/>
    <property type="gene ID" value="GSBRNA2T00076184001"/>
</dbReference>
<protein>
    <submittedName>
        <fullName evidence="1">BnaA07g07680D protein</fullName>
    </submittedName>
</protein>
<evidence type="ECO:0000313" key="1">
    <source>
        <dbReference type="EMBL" id="CDY43186.1"/>
    </source>
</evidence>
<keyword evidence="2" id="KW-1185">Reference proteome</keyword>
<organism evidence="1 2">
    <name type="scientific">Brassica napus</name>
    <name type="common">Rape</name>
    <dbReference type="NCBI Taxonomy" id="3708"/>
    <lineage>
        <taxon>Eukaryota</taxon>
        <taxon>Viridiplantae</taxon>
        <taxon>Streptophyta</taxon>
        <taxon>Embryophyta</taxon>
        <taxon>Tracheophyta</taxon>
        <taxon>Spermatophyta</taxon>
        <taxon>Magnoliopsida</taxon>
        <taxon>eudicotyledons</taxon>
        <taxon>Gunneridae</taxon>
        <taxon>Pentapetalae</taxon>
        <taxon>rosids</taxon>
        <taxon>malvids</taxon>
        <taxon>Brassicales</taxon>
        <taxon>Brassicaceae</taxon>
        <taxon>Brassiceae</taxon>
        <taxon>Brassica</taxon>
    </lineage>
</organism>
<gene>
    <name evidence="1" type="primary">BnaA07g07680D</name>
    <name evidence="1" type="ORF">GSBRNA2T00076184001</name>
</gene>
<accession>A0A078I036</accession>
<dbReference type="AlphaFoldDB" id="A0A078I036"/>
<dbReference type="EMBL" id="LK032548">
    <property type="protein sequence ID" value="CDY43186.1"/>
    <property type="molecule type" value="Genomic_DNA"/>
</dbReference>
<name>A0A078I036_BRANA</name>
<sequence>MGKPVSHELSCHLNGQMIWNHALRIIFSGA</sequence>
<dbReference type="PaxDb" id="3708-A0A078I036"/>
<proteinExistence type="predicted"/>